<dbReference type="InterPro" id="IPR027379">
    <property type="entry name" value="CLS_N"/>
</dbReference>
<reference evidence="15" key="1">
    <citation type="submission" date="2022-04" db="EMBL/GenBank/DDBJ databases">
        <title>Complete genome sequences of Ezakiella coagulans and Fenollaria massiliensis.</title>
        <authorList>
            <person name="France M.T."/>
            <person name="Clifford J."/>
            <person name="Narina S."/>
            <person name="Rutt L."/>
            <person name="Ravel J."/>
        </authorList>
    </citation>
    <scope>NUCLEOTIDE SEQUENCE</scope>
    <source>
        <strain evidence="15">C0061C2</strain>
    </source>
</reference>
<evidence type="ECO:0000256" key="1">
    <source>
        <dbReference type="ARBA" id="ARBA00004651"/>
    </source>
</evidence>
<keyword evidence="6" id="KW-0677">Repeat</keyword>
<keyword evidence="4 12" id="KW-0808">Transferase</keyword>
<feature type="transmembrane region" description="Helical" evidence="12">
    <location>
        <begin position="6"/>
        <end position="23"/>
    </location>
</feature>
<keyword evidence="16" id="KW-1185">Reference proteome</keyword>
<evidence type="ECO:0000256" key="2">
    <source>
        <dbReference type="ARBA" id="ARBA00022475"/>
    </source>
</evidence>
<dbReference type="Gene3D" id="3.30.870.10">
    <property type="entry name" value="Endonuclease Chain A"/>
    <property type="match status" value="2"/>
</dbReference>
<keyword evidence="7 12" id="KW-1133">Transmembrane helix</keyword>
<keyword evidence="2 12" id="KW-1003">Cell membrane</keyword>
<evidence type="ECO:0000313" key="15">
    <source>
        <dbReference type="EMBL" id="UQK58459.1"/>
    </source>
</evidence>
<feature type="domain" description="PLD phosphodiesterase" evidence="14">
    <location>
        <begin position="213"/>
        <end position="240"/>
    </location>
</feature>
<organism evidence="15 16">
    <name type="scientific">Fenollaria massiliensis</name>
    <dbReference type="NCBI Taxonomy" id="938288"/>
    <lineage>
        <taxon>Bacteria</taxon>
        <taxon>Bacillati</taxon>
        <taxon>Bacillota</taxon>
        <taxon>Clostridia</taxon>
        <taxon>Eubacteriales</taxon>
        <taxon>Fenollaria</taxon>
    </lineage>
</organism>
<comment type="catalytic activity">
    <reaction evidence="12">
        <text>2 a 1,2-diacyl-sn-glycero-3-phospho-(1'-sn-glycerol) = a cardiolipin + glycerol</text>
        <dbReference type="Rhea" id="RHEA:31451"/>
        <dbReference type="ChEBI" id="CHEBI:17754"/>
        <dbReference type="ChEBI" id="CHEBI:62237"/>
        <dbReference type="ChEBI" id="CHEBI:64716"/>
    </reaction>
</comment>
<dbReference type="NCBIfam" id="TIGR04265">
    <property type="entry name" value="bac_cardiolipin"/>
    <property type="match status" value="1"/>
</dbReference>
<dbReference type="SMART" id="SM00155">
    <property type="entry name" value="PLDc"/>
    <property type="match status" value="2"/>
</dbReference>
<proteinExistence type="inferred from homology"/>
<dbReference type="Pfam" id="PF13091">
    <property type="entry name" value="PLDc_2"/>
    <property type="match status" value="2"/>
</dbReference>
<dbReference type="PANTHER" id="PTHR21248">
    <property type="entry name" value="CARDIOLIPIN SYNTHASE"/>
    <property type="match status" value="1"/>
</dbReference>
<evidence type="ECO:0000256" key="13">
    <source>
        <dbReference type="NCBIfam" id="TIGR04265"/>
    </source>
</evidence>
<dbReference type="CDD" id="cd09112">
    <property type="entry name" value="PLDc_CLS_2"/>
    <property type="match status" value="1"/>
</dbReference>
<dbReference type="PROSITE" id="PS50035">
    <property type="entry name" value="PLD"/>
    <property type="match status" value="2"/>
</dbReference>
<protein>
    <recommendedName>
        <fullName evidence="12 13">Cardiolipin synthase</fullName>
        <shortName evidence="12">CL synthase</shortName>
        <ecNumber evidence="12 13">2.7.8.-</ecNumber>
    </recommendedName>
</protein>
<dbReference type="AlphaFoldDB" id="A0A9E7DIG3"/>
<name>A0A9E7DIG3_9FIRM</name>
<evidence type="ECO:0000259" key="14">
    <source>
        <dbReference type="PROSITE" id="PS50035"/>
    </source>
</evidence>
<dbReference type="InterPro" id="IPR025202">
    <property type="entry name" value="PLD-like_dom"/>
</dbReference>
<keyword evidence="11 12" id="KW-1208">Phospholipid metabolism</keyword>
<feature type="active site" evidence="12">
    <location>
        <position position="395"/>
    </location>
</feature>
<dbReference type="CDD" id="cd09110">
    <property type="entry name" value="PLDc_CLS_1"/>
    <property type="match status" value="1"/>
</dbReference>
<feature type="active site" evidence="12">
    <location>
        <position position="218"/>
    </location>
</feature>
<sequence length="475" mass="56064">MDISLQVLIGYILNLLLGLFIVFKERKNIKSTWLWLMILLYLPFVGFILYMFFGLDYRKMKTFDEKMMLDQKEKKIVENQKKFFALTKSEDLNSDQKELINLCLSTCDATFTDYNDVKFYFDGKDKFKDLFEDVIKAQEYIYIEYYIFKTDKLGRKFINLLNQKLKEGVEVRILVDAVGSRSIRKKYFREFKKLGGQIDSFFPLFFSKFTTRFNYRNHRKIVIIDGKIAYSGGFNVGNEYISKSKKFGFWRDTHFRLTGDIVEEYLRRFNFDYRFATGIKADGEYYKDHDEKTLNSMQLVTSGPDSMFENIKNVYLKMISTAKTRLWIQSPYFIPDDSIFEAIRIAALSGVDVRIMIPNKPDHIFVYWATLSHVGQLLEDNIKVYQYENGFLHSKQVIKDDDICTVGTANFDIRSFSLNFEANLIFYDQNTNKLLSEQFLKDIEKSSLLTLEKYNKRSRIVKIKESISRLLSPGL</sequence>
<gene>
    <name evidence="15" type="primary">cls</name>
    <name evidence="15" type="ORF">M1R53_04270</name>
</gene>
<keyword evidence="9 12" id="KW-0472">Membrane</keyword>
<comment type="function">
    <text evidence="12">Catalyzes the reversible phosphatidyl group transfer from one phosphatidylglycerol molecule to another to form cardiolipin (CL) (diphosphatidylglycerol) and glycerol.</text>
</comment>
<evidence type="ECO:0000256" key="12">
    <source>
        <dbReference type="HAMAP-Rule" id="MF_01916"/>
    </source>
</evidence>
<dbReference type="GO" id="GO:0032049">
    <property type="term" value="P:cardiolipin biosynthetic process"/>
    <property type="evidence" value="ECO:0007669"/>
    <property type="project" value="UniProtKB-UniRule"/>
</dbReference>
<dbReference type="Pfam" id="PF13396">
    <property type="entry name" value="PLDc_N"/>
    <property type="match status" value="1"/>
</dbReference>
<dbReference type="EC" id="2.7.8.-" evidence="12 13"/>
<dbReference type="SUPFAM" id="SSF56024">
    <property type="entry name" value="Phospholipase D/nuclease"/>
    <property type="match status" value="2"/>
</dbReference>
<keyword evidence="10 12" id="KW-0594">Phospholipid biosynthesis</keyword>
<feature type="active site" evidence="12">
    <location>
        <position position="400"/>
    </location>
</feature>
<evidence type="ECO:0000256" key="3">
    <source>
        <dbReference type="ARBA" id="ARBA00022516"/>
    </source>
</evidence>
<evidence type="ECO:0000256" key="10">
    <source>
        <dbReference type="ARBA" id="ARBA00023209"/>
    </source>
</evidence>
<evidence type="ECO:0000256" key="11">
    <source>
        <dbReference type="ARBA" id="ARBA00023264"/>
    </source>
</evidence>
<dbReference type="RefSeq" id="WP_249242098.1">
    <property type="nucleotide sequence ID" value="NZ_CP096649.1"/>
</dbReference>
<dbReference type="KEGG" id="fms:M1R53_04270"/>
<feature type="active site" evidence="12">
    <location>
        <position position="220"/>
    </location>
</feature>
<feature type="domain" description="PLD phosphodiesterase" evidence="14">
    <location>
        <begin position="388"/>
        <end position="415"/>
    </location>
</feature>
<dbReference type="InterPro" id="IPR022924">
    <property type="entry name" value="Cardiolipin_synthase"/>
</dbReference>
<dbReference type="FunFam" id="3.30.870.10:FF:000021">
    <property type="entry name" value="Cardiolipin synthase"/>
    <property type="match status" value="1"/>
</dbReference>
<feature type="active site" evidence="12">
    <location>
        <position position="393"/>
    </location>
</feature>
<accession>A0A9E7DIG3</accession>
<feature type="active site" evidence="12">
    <location>
        <position position="225"/>
    </location>
</feature>
<evidence type="ECO:0000256" key="5">
    <source>
        <dbReference type="ARBA" id="ARBA00022692"/>
    </source>
</evidence>
<keyword evidence="5 12" id="KW-0812">Transmembrane</keyword>
<dbReference type="InterPro" id="IPR030874">
    <property type="entry name" value="Cardiolipin_synth_Firmi"/>
</dbReference>
<keyword evidence="8 12" id="KW-0443">Lipid metabolism</keyword>
<comment type="subcellular location">
    <subcellularLocation>
        <location evidence="1 12">Cell membrane</location>
        <topology evidence="1 12">Multi-pass membrane protein</topology>
    </subcellularLocation>
</comment>
<evidence type="ECO:0000256" key="4">
    <source>
        <dbReference type="ARBA" id="ARBA00022679"/>
    </source>
</evidence>
<dbReference type="InterPro" id="IPR001736">
    <property type="entry name" value="PLipase_D/transphosphatidylase"/>
</dbReference>
<dbReference type="PANTHER" id="PTHR21248:SF22">
    <property type="entry name" value="PHOSPHOLIPASE D"/>
    <property type="match status" value="1"/>
</dbReference>
<dbReference type="HAMAP" id="MF_01916">
    <property type="entry name" value="Cardiolipin_synth_Cls"/>
    <property type="match status" value="1"/>
</dbReference>
<dbReference type="GO" id="GO:0008808">
    <property type="term" value="F:cardiolipin synthase activity"/>
    <property type="evidence" value="ECO:0007669"/>
    <property type="project" value="UniProtKB-UniRule"/>
</dbReference>
<feature type="transmembrane region" description="Helical" evidence="12">
    <location>
        <begin position="35"/>
        <end position="53"/>
    </location>
</feature>
<comment type="similarity">
    <text evidence="12">Belongs to the phospholipase D family. Cardiolipin synthase subfamily.</text>
</comment>
<evidence type="ECO:0000256" key="9">
    <source>
        <dbReference type="ARBA" id="ARBA00023136"/>
    </source>
</evidence>
<evidence type="ECO:0000256" key="6">
    <source>
        <dbReference type="ARBA" id="ARBA00022737"/>
    </source>
</evidence>
<evidence type="ECO:0000256" key="8">
    <source>
        <dbReference type="ARBA" id="ARBA00023098"/>
    </source>
</evidence>
<dbReference type="Proteomes" id="UP000831151">
    <property type="component" value="Chromosome"/>
</dbReference>
<keyword evidence="3 12" id="KW-0444">Lipid biosynthesis</keyword>
<dbReference type="GO" id="GO:0005886">
    <property type="term" value="C:plasma membrane"/>
    <property type="evidence" value="ECO:0007669"/>
    <property type="project" value="UniProtKB-SubCell"/>
</dbReference>
<evidence type="ECO:0000313" key="16">
    <source>
        <dbReference type="Proteomes" id="UP000831151"/>
    </source>
</evidence>
<dbReference type="EMBL" id="CP096649">
    <property type="protein sequence ID" value="UQK58459.1"/>
    <property type="molecule type" value="Genomic_DNA"/>
</dbReference>
<evidence type="ECO:0000256" key="7">
    <source>
        <dbReference type="ARBA" id="ARBA00022989"/>
    </source>
</evidence>